<feature type="transmembrane region" description="Helical" evidence="2">
    <location>
        <begin position="61"/>
        <end position="83"/>
    </location>
</feature>
<feature type="transmembrane region" description="Helical" evidence="2">
    <location>
        <begin position="89"/>
        <end position="108"/>
    </location>
</feature>
<evidence type="ECO:0000259" key="3">
    <source>
        <dbReference type="Pfam" id="PF00892"/>
    </source>
</evidence>
<dbReference type="InterPro" id="IPR037185">
    <property type="entry name" value="EmrE-like"/>
</dbReference>
<dbReference type="EMBL" id="JBHUFV010000017">
    <property type="protein sequence ID" value="MFD1932141.1"/>
    <property type="molecule type" value="Genomic_DNA"/>
</dbReference>
<keyword evidence="2" id="KW-0472">Membrane</keyword>
<keyword evidence="5" id="KW-1185">Reference proteome</keyword>
<comment type="caution">
    <text evidence="4">The sequence shown here is derived from an EMBL/GenBank/DDBJ whole genome shotgun (WGS) entry which is preliminary data.</text>
</comment>
<evidence type="ECO:0000313" key="5">
    <source>
        <dbReference type="Proteomes" id="UP001597368"/>
    </source>
</evidence>
<feature type="transmembrane region" description="Helical" evidence="2">
    <location>
        <begin position="120"/>
        <end position="139"/>
    </location>
</feature>
<organism evidence="4 5">
    <name type="scientific">Nonomuraea mangrovi</name>
    <dbReference type="NCBI Taxonomy" id="2316207"/>
    <lineage>
        <taxon>Bacteria</taxon>
        <taxon>Bacillati</taxon>
        <taxon>Actinomycetota</taxon>
        <taxon>Actinomycetes</taxon>
        <taxon>Streptosporangiales</taxon>
        <taxon>Streptosporangiaceae</taxon>
        <taxon>Nonomuraea</taxon>
    </lineage>
</organism>
<feature type="transmembrane region" description="Helical" evidence="2">
    <location>
        <begin position="202"/>
        <end position="225"/>
    </location>
</feature>
<sequence length="304" mass="30863">MGVLWCLISAAGFGLSPIFAKGAYQSGVSVTEMLTGRFVIAAVVLWAVCAWRRPALPTGRVLLTAVGLGGIGYAVQALCYFGAVARIDASLAALLLYTFPALVTALAVALRRESLDRRKLAALGCSAVGLVLLLGLGGVSEGGTTGVLLALGAAVAYSLYLTVADGLPAGVDVYLLSAIVCTAAAITMGFAGGFQLPGTAEGWMWTGLLGLVSTVLAMATLFVGVRLLGAPTAAILSCAEPVVTLASTSVVYGESLTPGQLAGGVAVLAAVLVLRLNLDFVRQRQLVGGNAPDTPVHSGHLHDR</sequence>
<keyword evidence="2" id="KW-0812">Transmembrane</keyword>
<dbReference type="RefSeq" id="WP_379572154.1">
    <property type="nucleotide sequence ID" value="NZ_JBHUFV010000017.1"/>
</dbReference>
<reference evidence="5" key="1">
    <citation type="journal article" date="2019" name="Int. J. Syst. Evol. Microbiol.">
        <title>The Global Catalogue of Microorganisms (GCM) 10K type strain sequencing project: providing services to taxonomists for standard genome sequencing and annotation.</title>
        <authorList>
            <consortium name="The Broad Institute Genomics Platform"/>
            <consortium name="The Broad Institute Genome Sequencing Center for Infectious Disease"/>
            <person name="Wu L."/>
            <person name="Ma J."/>
        </authorList>
    </citation>
    <scope>NUCLEOTIDE SEQUENCE [LARGE SCALE GENOMIC DNA]</scope>
    <source>
        <strain evidence="5">ICMP 6774ER</strain>
    </source>
</reference>
<protein>
    <submittedName>
        <fullName evidence="4">DMT family transporter</fullName>
    </submittedName>
</protein>
<feature type="domain" description="EamA" evidence="3">
    <location>
        <begin position="145"/>
        <end position="274"/>
    </location>
</feature>
<evidence type="ECO:0000256" key="2">
    <source>
        <dbReference type="SAM" id="Phobius"/>
    </source>
</evidence>
<feature type="transmembrane region" description="Helical" evidence="2">
    <location>
        <begin position="30"/>
        <end position="49"/>
    </location>
</feature>
<keyword evidence="2" id="KW-1133">Transmembrane helix</keyword>
<dbReference type="InterPro" id="IPR000620">
    <property type="entry name" value="EamA_dom"/>
</dbReference>
<proteinExistence type="inferred from homology"/>
<dbReference type="PANTHER" id="PTHR22911">
    <property type="entry name" value="ACYL-MALONYL CONDENSING ENZYME-RELATED"/>
    <property type="match status" value="1"/>
</dbReference>
<dbReference type="PANTHER" id="PTHR22911:SF79">
    <property type="entry name" value="MOBA-LIKE NTP TRANSFERASE DOMAIN-CONTAINING PROTEIN"/>
    <property type="match status" value="1"/>
</dbReference>
<feature type="transmembrane region" description="Helical" evidence="2">
    <location>
        <begin position="259"/>
        <end position="278"/>
    </location>
</feature>
<comment type="similarity">
    <text evidence="1">Belongs to the EamA transporter family.</text>
</comment>
<feature type="domain" description="EamA" evidence="3">
    <location>
        <begin position="1"/>
        <end position="134"/>
    </location>
</feature>
<gene>
    <name evidence="4" type="ORF">ACFSKW_11715</name>
</gene>
<name>A0ABW4SU28_9ACTN</name>
<feature type="transmembrane region" description="Helical" evidence="2">
    <location>
        <begin position="232"/>
        <end position="253"/>
    </location>
</feature>
<dbReference type="Proteomes" id="UP001597368">
    <property type="component" value="Unassembled WGS sequence"/>
</dbReference>
<accession>A0ABW4SU28</accession>
<evidence type="ECO:0000313" key="4">
    <source>
        <dbReference type="EMBL" id="MFD1932141.1"/>
    </source>
</evidence>
<feature type="transmembrane region" description="Helical" evidence="2">
    <location>
        <begin position="175"/>
        <end position="196"/>
    </location>
</feature>
<dbReference type="SUPFAM" id="SSF103481">
    <property type="entry name" value="Multidrug resistance efflux transporter EmrE"/>
    <property type="match status" value="2"/>
</dbReference>
<dbReference type="Pfam" id="PF00892">
    <property type="entry name" value="EamA"/>
    <property type="match status" value="2"/>
</dbReference>
<evidence type="ECO:0000256" key="1">
    <source>
        <dbReference type="ARBA" id="ARBA00007362"/>
    </source>
</evidence>
<feature type="transmembrane region" description="Helical" evidence="2">
    <location>
        <begin position="145"/>
        <end position="163"/>
    </location>
</feature>